<reference evidence="2 3" key="1">
    <citation type="submission" date="2014-03" db="EMBL/GenBank/DDBJ databases">
        <title>Draft genome of the hookworm Oesophagostomum dentatum.</title>
        <authorList>
            <person name="Mitreva M."/>
        </authorList>
    </citation>
    <scope>NUCLEOTIDE SEQUENCE [LARGE SCALE GENOMIC DNA]</scope>
    <source>
        <strain evidence="2 3">OD-Hann</strain>
    </source>
</reference>
<sequence length="66" mass="7735">MEQLHVNLLAGVFVNFACATNFFVYFVTSKEYRQVFNEHIFFCARSSKTGGRLQIAQQRCVRLDQR</sequence>
<dbReference type="AlphaFoldDB" id="A0A0B1RSA7"/>
<gene>
    <name evidence="2" type="ORF">OESDEN_24860</name>
</gene>
<evidence type="ECO:0000313" key="3">
    <source>
        <dbReference type="Proteomes" id="UP000053660"/>
    </source>
</evidence>
<proteinExistence type="predicted"/>
<feature type="transmembrane region" description="Helical" evidence="1">
    <location>
        <begin position="6"/>
        <end position="27"/>
    </location>
</feature>
<protein>
    <submittedName>
        <fullName evidence="2">Uncharacterized protein</fullName>
    </submittedName>
</protein>
<organism evidence="2 3">
    <name type="scientific">Oesophagostomum dentatum</name>
    <name type="common">Nodular worm</name>
    <dbReference type="NCBI Taxonomy" id="61180"/>
    <lineage>
        <taxon>Eukaryota</taxon>
        <taxon>Metazoa</taxon>
        <taxon>Ecdysozoa</taxon>
        <taxon>Nematoda</taxon>
        <taxon>Chromadorea</taxon>
        <taxon>Rhabditida</taxon>
        <taxon>Rhabditina</taxon>
        <taxon>Rhabditomorpha</taxon>
        <taxon>Strongyloidea</taxon>
        <taxon>Strongylidae</taxon>
        <taxon>Oesophagostomum</taxon>
    </lineage>
</organism>
<name>A0A0B1RSA7_OESDE</name>
<keyword evidence="1" id="KW-0812">Transmembrane</keyword>
<dbReference type="EMBL" id="KN612662">
    <property type="protein sequence ID" value="KHJ75524.1"/>
    <property type="molecule type" value="Genomic_DNA"/>
</dbReference>
<dbReference type="OrthoDB" id="5820127at2759"/>
<evidence type="ECO:0000313" key="2">
    <source>
        <dbReference type="EMBL" id="KHJ75524.1"/>
    </source>
</evidence>
<accession>A0A0B1RSA7</accession>
<evidence type="ECO:0000256" key="1">
    <source>
        <dbReference type="SAM" id="Phobius"/>
    </source>
</evidence>
<dbReference type="Pfam" id="PF10320">
    <property type="entry name" value="7TM_GPCR_Srsx"/>
    <property type="match status" value="1"/>
</dbReference>
<keyword evidence="3" id="KW-1185">Reference proteome</keyword>
<keyword evidence="1" id="KW-0472">Membrane</keyword>
<dbReference type="Proteomes" id="UP000053660">
    <property type="component" value="Unassembled WGS sequence"/>
</dbReference>
<keyword evidence="1" id="KW-1133">Transmembrane helix</keyword>
<dbReference type="InterPro" id="IPR019424">
    <property type="entry name" value="7TM_GPCR_Srsx"/>
</dbReference>